<accession>A0A2M9A6L3</accession>
<gene>
    <name evidence="2" type="ORF">BGX16_1303</name>
</gene>
<dbReference type="AlphaFoldDB" id="A0A2M9A6L3"/>
<keyword evidence="1" id="KW-0732">Signal</keyword>
<reference evidence="2 3" key="1">
    <citation type="submission" date="2017-11" db="EMBL/GenBank/DDBJ databases">
        <title>Animal gut microbial communities from fecal samples from Wisconsin, USA.</title>
        <authorList>
            <person name="Neumann A."/>
        </authorList>
    </citation>
    <scope>NUCLEOTIDE SEQUENCE [LARGE SCALE GENOMIC DNA]</scope>
    <source>
        <strain evidence="2 3">UWS3</strain>
    </source>
</reference>
<dbReference type="Proteomes" id="UP000231134">
    <property type="component" value="Unassembled WGS sequence"/>
</dbReference>
<keyword evidence="3" id="KW-1185">Reference proteome</keyword>
<feature type="chain" id="PRO_5014708772" description="Lipoprotein" evidence="1">
    <location>
        <begin position="22"/>
        <end position="266"/>
    </location>
</feature>
<sequence>MREFSFLLAVVLTTLAVISCAGENAVSGERTITVEENSPVAALSSSKFFYHAKSAYEIDMEKSMLVTYEPVCREQGDSLYWSLKGEKRIATYKFHSQQKKVSLDFGKEKHSLHYEGNVFPFGKWKDTASTDGVVKGFALDDAGVISRSSFFETSCAISNLKSFRFFETFFGDGNFTAEDCEVAISSHGYAVKVENVVENEIDILVLKDKERCALSLSPRFAVNKSDCEAAYAEYKQGNGGEAFSFEDYNLEISGDTECFVNLMKSL</sequence>
<evidence type="ECO:0000313" key="2">
    <source>
        <dbReference type="EMBL" id="PJJ41339.1"/>
    </source>
</evidence>
<evidence type="ECO:0000256" key="1">
    <source>
        <dbReference type="SAM" id="SignalP"/>
    </source>
</evidence>
<feature type="signal peptide" evidence="1">
    <location>
        <begin position="1"/>
        <end position="21"/>
    </location>
</feature>
<proteinExistence type="predicted"/>
<evidence type="ECO:0008006" key="4">
    <source>
        <dbReference type="Google" id="ProtNLM"/>
    </source>
</evidence>
<protein>
    <recommendedName>
        <fullName evidence="4">Lipoprotein</fullName>
    </recommendedName>
</protein>
<dbReference type="EMBL" id="PGEX01000001">
    <property type="protein sequence ID" value="PJJ41339.1"/>
    <property type="molecule type" value="Genomic_DNA"/>
</dbReference>
<name>A0A2M9A6L3_9BACT</name>
<evidence type="ECO:0000313" key="3">
    <source>
        <dbReference type="Proteomes" id="UP000231134"/>
    </source>
</evidence>
<dbReference type="RefSeq" id="WP_100425322.1">
    <property type="nucleotide sequence ID" value="NZ_JAQXKX010000005.1"/>
</dbReference>
<dbReference type="OrthoDB" id="9993040at2"/>
<organism evidence="2 3">
    <name type="scientific">Hallerella succinigenes</name>
    <dbReference type="NCBI Taxonomy" id="1896222"/>
    <lineage>
        <taxon>Bacteria</taxon>
        <taxon>Pseudomonadati</taxon>
        <taxon>Fibrobacterota</taxon>
        <taxon>Fibrobacteria</taxon>
        <taxon>Fibrobacterales</taxon>
        <taxon>Fibrobacteraceae</taxon>
        <taxon>Hallerella</taxon>
    </lineage>
</organism>
<dbReference type="PROSITE" id="PS51257">
    <property type="entry name" value="PROKAR_LIPOPROTEIN"/>
    <property type="match status" value="1"/>
</dbReference>
<comment type="caution">
    <text evidence="2">The sequence shown here is derived from an EMBL/GenBank/DDBJ whole genome shotgun (WGS) entry which is preliminary data.</text>
</comment>